<keyword evidence="10" id="KW-1185">Reference proteome</keyword>
<dbReference type="RefSeq" id="WP_250095036.1">
    <property type="nucleotide sequence ID" value="NZ_JAKRYL010000002.1"/>
</dbReference>
<feature type="transmembrane region" description="Helical" evidence="7">
    <location>
        <begin position="165"/>
        <end position="187"/>
    </location>
</feature>
<protein>
    <submittedName>
        <fullName evidence="9">CopD family protein</fullName>
    </submittedName>
</protein>
<dbReference type="GO" id="GO:0006825">
    <property type="term" value="P:copper ion transport"/>
    <property type="evidence" value="ECO:0007669"/>
    <property type="project" value="InterPro"/>
</dbReference>
<evidence type="ECO:0000256" key="2">
    <source>
        <dbReference type="ARBA" id="ARBA00022475"/>
    </source>
</evidence>
<feature type="transmembrane region" description="Helical" evidence="7">
    <location>
        <begin position="29"/>
        <end position="46"/>
    </location>
</feature>
<dbReference type="PANTHER" id="PTHR34820:SF4">
    <property type="entry name" value="INNER MEMBRANE PROTEIN YEBZ"/>
    <property type="match status" value="1"/>
</dbReference>
<dbReference type="GO" id="GO:0005886">
    <property type="term" value="C:plasma membrane"/>
    <property type="evidence" value="ECO:0007669"/>
    <property type="project" value="UniProtKB-SubCell"/>
</dbReference>
<proteinExistence type="predicted"/>
<evidence type="ECO:0000256" key="4">
    <source>
        <dbReference type="ARBA" id="ARBA00022989"/>
    </source>
</evidence>
<gene>
    <name evidence="9" type="ORF">MF646_03145</name>
</gene>
<evidence type="ECO:0000256" key="5">
    <source>
        <dbReference type="ARBA" id="ARBA00023136"/>
    </source>
</evidence>
<feature type="region of interest" description="Disordered" evidence="6">
    <location>
        <begin position="314"/>
        <end position="339"/>
    </location>
</feature>
<evidence type="ECO:0000256" key="7">
    <source>
        <dbReference type="SAM" id="Phobius"/>
    </source>
</evidence>
<reference evidence="9" key="1">
    <citation type="submission" date="2022-02" db="EMBL/GenBank/DDBJ databases">
        <title>Halalkalibacter sp. nov. isolated from Lonar Lake, India.</title>
        <authorList>
            <person name="Joshi A."/>
            <person name="Thite S."/>
            <person name="Lodha T."/>
        </authorList>
    </citation>
    <scope>NUCLEOTIDE SEQUENCE</scope>
    <source>
        <strain evidence="9">MEB205</strain>
    </source>
</reference>
<name>A0A9X1ZZV9_9BACI</name>
<comment type="caution">
    <text evidence="9">The sequence shown here is derived from an EMBL/GenBank/DDBJ whole genome shotgun (WGS) entry which is preliminary data.</text>
</comment>
<comment type="subcellular location">
    <subcellularLocation>
        <location evidence="1">Cell membrane</location>
        <topology evidence="1">Multi-pass membrane protein</topology>
    </subcellularLocation>
</comment>
<feature type="transmembrane region" description="Helical" evidence="7">
    <location>
        <begin position="243"/>
        <end position="264"/>
    </location>
</feature>
<dbReference type="AlphaFoldDB" id="A0A9X1ZZV9"/>
<dbReference type="EMBL" id="JAKRYL010000002">
    <property type="protein sequence ID" value="MCL7746110.1"/>
    <property type="molecule type" value="Genomic_DNA"/>
</dbReference>
<accession>A0A9X1ZZV9</accession>
<dbReference type="Pfam" id="PF05425">
    <property type="entry name" value="CopD"/>
    <property type="match status" value="1"/>
</dbReference>
<keyword evidence="4 7" id="KW-1133">Transmembrane helix</keyword>
<dbReference type="InterPro" id="IPR008457">
    <property type="entry name" value="Cu-R_CopD_dom"/>
</dbReference>
<evidence type="ECO:0000313" key="9">
    <source>
        <dbReference type="EMBL" id="MCL7746110.1"/>
    </source>
</evidence>
<sequence>MYRWLLFFIPFLSLAITFGSHSVIQIIESITMICFIGLYFFIHWVIGERTSSLLRHPFSKKKEMRVYLVILFTFLVTGFSQLVIWAEFLTNGDFKDSALWKMIGLLSTTTMIGIIAWFRPLLIVLFILCIKRTEKKWPAVVLLLLFTLTFSLSGHAVPFNMVFSHFLHILATGIWVGGLLGFVIYSFALDQSSEKLKFIHQRLSWFSIVAFVLVVVIGFTGFIMSFAYIGTWESLTTSQYGDLLIWKIILFIVILMIAAFHRLVWLPKLNKAEKSLDKQKTFNKLVWTIRIELLVITAAIIIAGLLSATSPPGNPTDNIDQAPNQHNHSFIPSSDSSLS</sequence>
<keyword evidence="2" id="KW-1003">Cell membrane</keyword>
<dbReference type="Proteomes" id="UP001139150">
    <property type="component" value="Unassembled WGS sequence"/>
</dbReference>
<feature type="transmembrane region" description="Helical" evidence="7">
    <location>
        <begin position="98"/>
        <end position="128"/>
    </location>
</feature>
<evidence type="ECO:0000256" key="1">
    <source>
        <dbReference type="ARBA" id="ARBA00004651"/>
    </source>
</evidence>
<feature type="transmembrane region" description="Helical" evidence="7">
    <location>
        <begin position="285"/>
        <end position="306"/>
    </location>
</feature>
<keyword evidence="3 7" id="KW-0812">Transmembrane</keyword>
<evidence type="ECO:0000259" key="8">
    <source>
        <dbReference type="Pfam" id="PF05425"/>
    </source>
</evidence>
<feature type="transmembrane region" description="Helical" evidence="7">
    <location>
        <begin position="140"/>
        <end position="159"/>
    </location>
</feature>
<dbReference type="InterPro" id="IPR032694">
    <property type="entry name" value="CopC/D"/>
</dbReference>
<organism evidence="9 10">
    <name type="scientific">Halalkalibacter alkaliphilus</name>
    <dbReference type="NCBI Taxonomy" id="2917993"/>
    <lineage>
        <taxon>Bacteria</taxon>
        <taxon>Bacillati</taxon>
        <taxon>Bacillota</taxon>
        <taxon>Bacilli</taxon>
        <taxon>Bacillales</taxon>
        <taxon>Bacillaceae</taxon>
        <taxon>Halalkalibacter</taxon>
    </lineage>
</organism>
<keyword evidence="5 7" id="KW-0472">Membrane</keyword>
<evidence type="ECO:0000256" key="3">
    <source>
        <dbReference type="ARBA" id="ARBA00022692"/>
    </source>
</evidence>
<dbReference type="PANTHER" id="PTHR34820">
    <property type="entry name" value="INNER MEMBRANE PROTEIN YEBZ"/>
    <property type="match status" value="1"/>
</dbReference>
<feature type="transmembrane region" description="Helical" evidence="7">
    <location>
        <begin position="208"/>
        <end position="231"/>
    </location>
</feature>
<feature type="domain" description="Copper resistance protein D" evidence="8">
    <location>
        <begin position="202"/>
        <end position="306"/>
    </location>
</feature>
<feature type="transmembrane region" description="Helical" evidence="7">
    <location>
        <begin position="66"/>
        <end position="86"/>
    </location>
</feature>
<evidence type="ECO:0000256" key="6">
    <source>
        <dbReference type="SAM" id="MobiDB-lite"/>
    </source>
</evidence>
<evidence type="ECO:0000313" key="10">
    <source>
        <dbReference type="Proteomes" id="UP001139150"/>
    </source>
</evidence>